<dbReference type="SUPFAM" id="SSF48498">
    <property type="entry name" value="Tetracyclin repressor-like, C-terminal domain"/>
    <property type="match status" value="1"/>
</dbReference>
<dbReference type="InterPro" id="IPR009057">
    <property type="entry name" value="Homeodomain-like_sf"/>
</dbReference>
<dbReference type="RefSeq" id="WP_377857422.1">
    <property type="nucleotide sequence ID" value="NZ_JBHLZU010000020.1"/>
</dbReference>
<dbReference type="PRINTS" id="PR00455">
    <property type="entry name" value="HTHTETR"/>
</dbReference>
<dbReference type="InterPro" id="IPR050109">
    <property type="entry name" value="HTH-type_TetR-like_transc_reg"/>
</dbReference>
<sequence>MAGSVKGKRGGPDARRERWKEHRSARRAEFVEATISALREHGPDVGMDEIAAAAGVTKPVLYRHFSDKADLYVAVGQRATEILTERLVPALEELGSINDVIHRALDAYLSTIEEQPELYRFMIRGGFADRPLDQDPATATEDMIATKLARLLGVYMRLLQLDSGAAEPYAFALVGAVEKAGEWWLERQSMSRENLRDYLAQIVWHAIDGAARAGGIELDPDLPLDELMPKEATQLTVIRGEAGGTGVQ</sequence>
<dbReference type="InterPro" id="IPR045823">
    <property type="entry name" value="TetR_C_32"/>
</dbReference>
<name>A0ABV6A3Z8_9PSEU</name>
<dbReference type="PANTHER" id="PTHR30055">
    <property type="entry name" value="HTH-TYPE TRANSCRIPTIONAL REGULATOR RUTR"/>
    <property type="match status" value="1"/>
</dbReference>
<keyword evidence="6" id="KW-1185">Reference proteome</keyword>
<feature type="DNA-binding region" description="H-T-H motif" evidence="2">
    <location>
        <begin position="46"/>
        <end position="65"/>
    </location>
</feature>
<evidence type="ECO:0000313" key="5">
    <source>
        <dbReference type="EMBL" id="MFB9907395.1"/>
    </source>
</evidence>
<dbReference type="Gene3D" id="1.10.357.10">
    <property type="entry name" value="Tetracycline Repressor, domain 2"/>
    <property type="match status" value="1"/>
</dbReference>
<dbReference type="InterPro" id="IPR001647">
    <property type="entry name" value="HTH_TetR"/>
</dbReference>
<dbReference type="Pfam" id="PF00440">
    <property type="entry name" value="TetR_N"/>
    <property type="match status" value="1"/>
</dbReference>
<feature type="domain" description="HTH tetR-type" evidence="4">
    <location>
        <begin position="24"/>
        <end position="83"/>
    </location>
</feature>
<accession>A0ABV6A3Z8</accession>
<protein>
    <submittedName>
        <fullName evidence="5">TetR/AcrR family transcriptional regulator</fullName>
    </submittedName>
</protein>
<dbReference type="InterPro" id="IPR036271">
    <property type="entry name" value="Tet_transcr_reg_TetR-rel_C_sf"/>
</dbReference>
<dbReference type="SUPFAM" id="SSF46689">
    <property type="entry name" value="Homeodomain-like"/>
    <property type="match status" value="1"/>
</dbReference>
<evidence type="ECO:0000259" key="4">
    <source>
        <dbReference type="PROSITE" id="PS50977"/>
    </source>
</evidence>
<comment type="caution">
    <text evidence="5">The sequence shown here is derived from an EMBL/GenBank/DDBJ whole genome shotgun (WGS) entry which is preliminary data.</text>
</comment>
<reference evidence="5 6" key="1">
    <citation type="submission" date="2024-09" db="EMBL/GenBank/DDBJ databases">
        <authorList>
            <person name="Sun Q."/>
            <person name="Mori K."/>
        </authorList>
    </citation>
    <scope>NUCLEOTIDE SEQUENCE [LARGE SCALE GENOMIC DNA]</scope>
    <source>
        <strain evidence="5 6">TBRC 7907</strain>
    </source>
</reference>
<organism evidence="5 6">
    <name type="scientific">Allokutzneria oryzae</name>
    <dbReference type="NCBI Taxonomy" id="1378989"/>
    <lineage>
        <taxon>Bacteria</taxon>
        <taxon>Bacillati</taxon>
        <taxon>Actinomycetota</taxon>
        <taxon>Actinomycetes</taxon>
        <taxon>Pseudonocardiales</taxon>
        <taxon>Pseudonocardiaceae</taxon>
        <taxon>Allokutzneria</taxon>
    </lineage>
</organism>
<dbReference type="PANTHER" id="PTHR30055:SF160">
    <property type="entry name" value="TRANSCRIPTIONAL REGULATORY PROTEIN (PROBABLY ASNC-FAMILY)-RELATED"/>
    <property type="match status" value="1"/>
</dbReference>
<dbReference type="EMBL" id="JBHLZU010000020">
    <property type="protein sequence ID" value="MFB9907395.1"/>
    <property type="molecule type" value="Genomic_DNA"/>
</dbReference>
<gene>
    <name evidence="5" type="ORF">ACFFQA_25950</name>
</gene>
<dbReference type="PROSITE" id="PS50977">
    <property type="entry name" value="HTH_TETR_2"/>
    <property type="match status" value="1"/>
</dbReference>
<dbReference type="Pfam" id="PF19344">
    <property type="entry name" value="TetR_C_32"/>
    <property type="match status" value="1"/>
</dbReference>
<dbReference type="Proteomes" id="UP001589693">
    <property type="component" value="Unassembled WGS sequence"/>
</dbReference>
<evidence type="ECO:0000256" key="2">
    <source>
        <dbReference type="PROSITE-ProRule" id="PRU00335"/>
    </source>
</evidence>
<evidence type="ECO:0000256" key="1">
    <source>
        <dbReference type="ARBA" id="ARBA00023125"/>
    </source>
</evidence>
<feature type="compositionally biased region" description="Basic and acidic residues" evidence="3">
    <location>
        <begin position="10"/>
        <end position="21"/>
    </location>
</feature>
<feature type="region of interest" description="Disordered" evidence="3">
    <location>
        <begin position="1"/>
        <end position="21"/>
    </location>
</feature>
<proteinExistence type="predicted"/>
<evidence type="ECO:0000256" key="3">
    <source>
        <dbReference type="SAM" id="MobiDB-lite"/>
    </source>
</evidence>
<evidence type="ECO:0000313" key="6">
    <source>
        <dbReference type="Proteomes" id="UP001589693"/>
    </source>
</evidence>
<keyword evidence="1 2" id="KW-0238">DNA-binding</keyword>